<proteinExistence type="predicted"/>
<accession>A0A9P1CU89</accession>
<dbReference type="OrthoDB" id="413692at2759"/>
<evidence type="ECO:0000313" key="1">
    <source>
        <dbReference type="EMBL" id="CAI3997570.1"/>
    </source>
</evidence>
<comment type="caution">
    <text evidence="1">The sequence shown here is derived from an EMBL/GenBank/DDBJ whole genome shotgun (WGS) entry which is preliminary data.</text>
</comment>
<reference evidence="1" key="1">
    <citation type="submission" date="2022-10" db="EMBL/GenBank/DDBJ databases">
        <authorList>
            <person name="Chen Y."/>
            <person name="Dougan E. K."/>
            <person name="Chan C."/>
            <person name="Rhodes N."/>
            <person name="Thang M."/>
        </authorList>
    </citation>
    <scope>NUCLEOTIDE SEQUENCE</scope>
</reference>
<evidence type="ECO:0000313" key="2">
    <source>
        <dbReference type="EMBL" id="CAL1150945.1"/>
    </source>
</evidence>
<organism evidence="1">
    <name type="scientific">Cladocopium goreaui</name>
    <dbReference type="NCBI Taxonomy" id="2562237"/>
    <lineage>
        <taxon>Eukaryota</taxon>
        <taxon>Sar</taxon>
        <taxon>Alveolata</taxon>
        <taxon>Dinophyceae</taxon>
        <taxon>Suessiales</taxon>
        <taxon>Symbiodiniaceae</taxon>
        <taxon>Cladocopium</taxon>
    </lineage>
</organism>
<protein>
    <submittedName>
        <fullName evidence="1">Uncharacterized protein</fullName>
    </submittedName>
</protein>
<evidence type="ECO:0000313" key="3">
    <source>
        <dbReference type="Proteomes" id="UP001152797"/>
    </source>
</evidence>
<reference evidence="2" key="2">
    <citation type="submission" date="2024-04" db="EMBL/GenBank/DDBJ databases">
        <authorList>
            <person name="Chen Y."/>
            <person name="Shah S."/>
            <person name="Dougan E. K."/>
            <person name="Thang M."/>
            <person name="Chan C."/>
        </authorList>
    </citation>
    <scope>NUCLEOTIDE SEQUENCE [LARGE SCALE GENOMIC DNA]</scope>
</reference>
<dbReference type="EMBL" id="CAMXCT020002353">
    <property type="protein sequence ID" value="CAL1150945.1"/>
    <property type="molecule type" value="Genomic_DNA"/>
</dbReference>
<name>A0A9P1CU89_9DINO</name>
<dbReference type="EMBL" id="CAMXCT030002353">
    <property type="protein sequence ID" value="CAL4784882.1"/>
    <property type="molecule type" value="Genomic_DNA"/>
</dbReference>
<dbReference type="AlphaFoldDB" id="A0A9P1CU89"/>
<gene>
    <name evidence="1" type="ORF">C1SCF055_LOCUS23941</name>
</gene>
<dbReference type="Proteomes" id="UP001152797">
    <property type="component" value="Unassembled WGS sequence"/>
</dbReference>
<dbReference type="EMBL" id="CAMXCT010002353">
    <property type="protein sequence ID" value="CAI3997570.1"/>
    <property type="molecule type" value="Genomic_DNA"/>
</dbReference>
<sequence length="110" mass="11672">MAFDPSFFSSAYRQCIGRGMSHKECVSSMPSFPSGPMASLGPEMSSAIGCVSENGGDFSKCTTELDALAGKKAEEVKSTMQQTSDFCSKAGLKLLALPIAYVGLKFIKIK</sequence>
<keyword evidence="3" id="KW-1185">Reference proteome</keyword>